<evidence type="ECO:0000313" key="1">
    <source>
        <dbReference type="EMBL" id="SNS34589.1"/>
    </source>
</evidence>
<reference evidence="2" key="1">
    <citation type="submission" date="2017-06" db="EMBL/GenBank/DDBJ databases">
        <authorList>
            <person name="Varghese N."/>
            <person name="Submissions S."/>
        </authorList>
    </citation>
    <scope>NUCLEOTIDE SEQUENCE [LARGE SCALE GENOMIC DNA]</scope>
    <source>
        <strain evidence="2">DSM 44485</strain>
    </source>
</reference>
<protein>
    <submittedName>
        <fullName evidence="1">Uncharacterized protein</fullName>
    </submittedName>
</protein>
<dbReference type="RefSeq" id="WP_089315484.1">
    <property type="nucleotide sequence ID" value="NZ_FZNP01000015.1"/>
</dbReference>
<name>A0A239DQW3_9ACTN</name>
<dbReference type="OrthoDB" id="3290487at2"/>
<sequence>MEGTDRLIRSLDPEDKQAIALLDLQTLARENGERIFQATEPAYGVLACLRMWEILIARMEDGWAGQDYYMVGGYLNVLTFRDGIEDFLEAMPSALSTKIGRCVEQLDARYRAVTWEDGGAELSQSWQPLAERREIRWWWTRRPIDLPPGW</sequence>
<dbReference type="EMBL" id="FZNP01000015">
    <property type="protein sequence ID" value="SNS34589.1"/>
    <property type="molecule type" value="Genomic_DNA"/>
</dbReference>
<evidence type="ECO:0000313" key="2">
    <source>
        <dbReference type="Proteomes" id="UP000198420"/>
    </source>
</evidence>
<accession>A0A239DQW3</accession>
<dbReference type="AlphaFoldDB" id="A0A239DQW3"/>
<dbReference type="Proteomes" id="UP000198420">
    <property type="component" value="Unassembled WGS sequence"/>
</dbReference>
<proteinExistence type="predicted"/>
<organism evidence="1 2">
    <name type="scientific">Actinomadura mexicana</name>
    <dbReference type="NCBI Taxonomy" id="134959"/>
    <lineage>
        <taxon>Bacteria</taxon>
        <taxon>Bacillati</taxon>
        <taxon>Actinomycetota</taxon>
        <taxon>Actinomycetes</taxon>
        <taxon>Streptosporangiales</taxon>
        <taxon>Thermomonosporaceae</taxon>
        <taxon>Actinomadura</taxon>
    </lineage>
</organism>
<keyword evidence="2" id="KW-1185">Reference proteome</keyword>
<gene>
    <name evidence="1" type="ORF">SAMN06265355_115109</name>
</gene>